<feature type="domain" description="VOC" evidence="10">
    <location>
        <begin position="5"/>
        <end position="119"/>
    </location>
</feature>
<dbReference type="InterPro" id="IPR018146">
    <property type="entry name" value="Glyoxalase_1_CS"/>
</dbReference>
<dbReference type="InterPro" id="IPR037523">
    <property type="entry name" value="VOC_core"/>
</dbReference>
<dbReference type="PROSITE" id="PS51819">
    <property type="entry name" value="VOC"/>
    <property type="match status" value="2"/>
</dbReference>
<evidence type="ECO:0000256" key="8">
    <source>
        <dbReference type="ARBA" id="ARBA00023004"/>
    </source>
</evidence>
<dbReference type="Proteomes" id="UP000193146">
    <property type="component" value="Unassembled WGS sequence"/>
</dbReference>
<dbReference type="GO" id="GO:0042178">
    <property type="term" value="P:xenobiotic catabolic process"/>
    <property type="evidence" value="ECO:0007669"/>
    <property type="project" value="InterPro"/>
</dbReference>
<evidence type="ECO:0000313" key="12">
    <source>
        <dbReference type="EMBL" id="ORT79518.1"/>
    </source>
</evidence>
<keyword evidence="4" id="KW-0677">Repeat</keyword>
<evidence type="ECO:0000256" key="1">
    <source>
        <dbReference type="ARBA" id="ARBA00001954"/>
    </source>
</evidence>
<evidence type="ECO:0000256" key="7">
    <source>
        <dbReference type="ARBA" id="ARBA00023002"/>
    </source>
</evidence>
<gene>
    <name evidence="11" type="primary">bphC</name>
    <name evidence="12" type="ORF">B7G54_36810</name>
    <name evidence="11" type="ORF">LMG29660_07141</name>
</gene>
<dbReference type="InterPro" id="IPR017626">
    <property type="entry name" value="DiOHbiphenyl_dOase"/>
</dbReference>
<dbReference type="InterPro" id="IPR029068">
    <property type="entry name" value="Glyas_Bleomycin-R_OHBP_Dase"/>
</dbReference>
<dbReference type="Pfam" id="PF00903">
    <property type="entry name" value="Glyoxalase"/>
    <property type="match status" value="1"/>
</dbReference>
<keyword evidence="7 9" id="KW-0560">Oxidoreductase</keyword>
<dbReference type="InterPro" id="IPR004360">
    <property type="entry name" value="Glyas_Fos-R_dOase_dom"/>
</dbReference>
<keyword evidence="6 9" id="KW-0223">Dioxygenase</keyword>
<dbReference type="InterPro" id="IPR000486">
    <property type="entry name" value="Xdiol_ring_cleave_dOase_1/2"/>
</dbReference>
<dbReference type="PANTHER" id="PTHR21366">
    <property type="entry name" value="GLYOXALASE FAMILY PROTEIN"/>
    <property type="match status" value="1"/>
</dbReference>
<dbReference type="EMBL" id="NBYX01000041">
    <property type="protein sequence ID" value="ORT79518.1"/>
    <property type="molecule type" value="Genomic_DNA"/>
</dbReference>
<accession>A0A1X1P5E5</accession>
<dbReference type="CDD" id="cd07252">
    <property type="entry name" value="BphC1-RGP6_N_like"/>
    <property type="match status" value="1"/>
</dbReference>
<sequence>MKVQSLGYIGIEASDLSAWKQYATEFLGLMPGENGASGDRYRIDNRLWRISVEQGERDDIAYAGFELEGPEALARMAGHLRDLGYGVESDSGELARSRQVRGLARCTDPSGLQVELYWGATERGEAPFRSALVDGFETGDQGLGHIVLLVPDVKAALKFYCQGLGFKLSDIITMPIGPDRTLELHFLHCNPRHHTLAFAEMPAPKRLQHFMLQVPSIDDVGFALDRAEQQSVPVTMTLGRHTNDQMVSFYARTPSGFEVEYGAGAVSVDESWTVVSHDRISLWGHHRTGQ</sequence>
<dbReference type="OrthoDB" id="9803142at2"/>
<organism evidence="12 13">
    <name type="scientific">Burkholderia puraquae</name>
    <dbReference type="NCBI Taxonomy" id="1904757"/>
    <lineage>
        <taxon>Bacteria</taxon>
        <taxon>Pseudomonadati</taxon>
        <taxon>Pseudomonadota</taxon>
        <taxon>Betaproteobacteria</taxon>
        <taxon>Burkholderiales</taxon>
        <taxon>Burkholderiaceae</taxon>
        <taxon>Burkholderia</taxon>
        <taxon>Burkholderia cepacia complex</taxon>
    </lineage>
</organism>
<dbReference type="GO" id="GO:0004462">
    <property type="term" value="F:lactoylglutathione lyase activity"/>
    <property type="evidence" value="ECO:0007669"/>
    <property type="project" value="InterPro"/>
</dbReference>
<reference evidence="11 14" key="2">
    <citation type="submission" date="2020-04" db="EMBL/GenBank/DDBJ databases">
        <authorList>
            <person name="De Canck E."/>
        </authorList>
    </citation>
    <scope>NUCLEOTIDE SEQUENCE [LARGE SCALE GENOMIC DNA]</scope>
    <source>
        <strain evidence="11 14">LMG 29660</strain>
    </source>
</reference>
<dbReference type="GO" id="GO:0018583">
    <property type="term" value="F:biphenyl-2,3-diol 1,2-dioxygenase activity"/>
    <property type="evidence" value="ECO:0007669"/>
    <property type="project" value="UniProtKB-EC"/>
</dbReference>
<keyword evidence="3" id="KW-0479">Metal-binding</keyword>
<dbReference type="InterPro" id="IPR050383">
    <property type="entry name" value="GlyoxalaseI/FosfomycinResist"/>
</dbReference>
<dbReference type="CDD" id="cd07237">
    <property type="entry name" value="BphC1-RGP6_C_like"/>
    <property type="match status" value="1"/>
</dbReference>
<dbReference type="SUPFAM" id="SSF54593">
    <property type="entry name" value="Glyoxalase/Bleomycin resistance protein/Dihydroxybiphenyl dioxygenase"/>
    <property type="match status" value="2"/>
</dbReference>
<evidence type="ECO:0000256" key="3">
    <source>
        <dbReference type="ARBA" id="ARBA00022723"/>
    </source>
</evidence>
<comment type="similarity">
    <text evidence="2 9">Belongs to the extradiol ring-cleavage dioxygenase family.</text>
</comment>
<evidence type="ECO:0000256" key="4">
    <source>
        <dbReference type="ARBA" id="ARBA00022737"/>
    </source>
</evidence>
<dbReference type="AlphaFoldDB" id="A0A1X1P5E5"/>
<dbReference type="PROSITE" id="PS00934">
    <property type="entry name" value="GLYOXALASE_I_1"/>
    <property type="match status" value="1"/>
</dbReference>
<evidence type="ECO:0000313" key="14">
    <source>
        <dbReference type="Proteomes" id="UP000494135"/>
    </source>
</evidence>
<evidence type="ECO:0000313" key="11">
    <source>
        <dbReference type="EMBL" id="CAB3772349.1"/>
    </source>
</evidence>
<dbReference type="GO" id="GO:0008198">
    <property type="term" value="F:ferrous iron binding"/>
    <property type="evidence" value="ECO:0007669"/>
    <property type="project" value="InterPro"/>
</dbReference>
<dbReference type="Pfam" id="PF22632">
    <property type="entry name" value="BphC_D1"/>
    <property type="match status" value="1"/>
</dbReference>
<dbReference type="PROSITE" id="PS00082">
    <property type="entry name" value="EXTRADIOL_DIOXYGENAS"/>
    <property type="match status" value="1"/>
</dbReference>
<protein>
    <submittedName>
        <fullName evidence="12">Biphenyl-2,3-diol 1,2-dioxygenase</fullName>
        <ecNumber evidence="11">1.13.11.39</ecNumber>
    </submittedName>
</protein>
<evidence type="ECO:0000256" key="5">
    <source>
        <dbReference type="ARBA" id="ARBA00022797"/>
    </source>
</evidence>
<keyword evidence="8 9" id="KW-0408">Iron</keyword>
<keyword evidence="13" id="KW-1185">Reference proteome</keyword>
<evidence type="ECO:0000259" key="10">
    <source>
        <dbReference type="PROSITE" id="PS51819"/>
    </source>
</evidence>
<dbReference type="EMBL" id="CADIKG010000040">
    <property type="protein sequence ID" value="CAB3772349.1"/>
    <property type="molecule type" value="Genomic_DNA"/>
</dbReference>
<dbReference type="PANTHER" id="PTHR21366:SF14">
    <property type="entry name" value="GLYOXALASE DOMAIN-CONTAINING PROTEIN 5"/>
    <property type="match status" value="1"/>
</dbReference>
<dbReference type="Gene3D" id="3.10.180.10">
    <property type="entry name" value="2,3-Dihydroxybiphenyl 1,2-Dioxygenase, domain 1"/>
    <property type="match status" value="2"/>
</dbReference>
<evidence type="ECO:0000256" key="2">
    <source>
        <dbReference type="ARBA" id="ARBA00008784"/>
    </source>
</evidence>
<feature type="domain" description="VOC" evidence="10">
    <location>
        <begin position="142"/>
        <end position="264"/>
    </location>
</feature>
<evidence type="ECO:0000256" key="6">
    <source>
        <dbReference type="ARBA" id="ARBA00022964"/>
    </source>
</evidence>
<keyword evidence="5 9" id="KW-0058">Aromatic hydrocarbons catabolism</keyword>
<comment type="cofactor">
    <cofactor evidence="1 9">
        <name>Fe(2+)</name>
        <dbReference type="ChEBI" id="CHEBI:29033"/>
    </cofactor>
</comment>
<evidence type="ECO:0000313" key="13">
    <source>
        <dbReference type="Proteomes" id="UP000193146"/>
    </source>
</evidence>
<evidence type="ECO:0000256" key="9">
    <source>
        <dbReference type="RuleBase" id="RU000683"/>
    </source>
</evidence>
<proteinExistence type="inferred from homology"/>
<dbReference type="Proteomes" id="UP000494135">
    <property type="component" value="Unassembled WGS sequence"/>
</dbReference>
<dbReference type="RefSeq" id="WP_071336081.1">
    <property type="nucleotide sequence ID" value="NZ_CADIKG010000040.1"/>
</dbReference>
<reference evidence="12 13" key="1">
    <citation type="submission" date="2017-04" db="EMBL/GenBank/DDBJ databases">
        <title>Burkholderia puraquae sp. nov., a novel Burkholderia cepacia complex species from hospital setting samples.</title>
        <authorList>
            <person name="Martina P."/>
            <person name="Leguizamon M."/>
            <person name="Prieto C."/>
            <person name="Sousa S."/>
            <person name="Montanaro P."/>
            <person name="Draghi W."/>
            <person name="Staembler M."/>
            <person name="Bettiol M."/>
            <person name="Figoli C."/>
            <person name="Palau J."/>
            <person name="Alvarez F."/>
            <person name="Benetti S."/>
            <person name="Anchat E."/>
            <person name="Vescina C."/>
            <person name="Ferreras J."/>
            <person name="Lasch P."/>
            <person name="Lagares A."/>
            <person name="Zorreguieta A."/>
            <person name="Yantorno O."/>
            <person name="Bosch A."/>
        </authorList>
    </citation>
    <scope>NUCLEOTIDE SEQUENCE [LARGE SCALE GENOMIC DNA]</scope>
    <source>
        <strain evidence="12 13">CAMPA 1040</strain>
    </source>
</reference>
<dbReference type="EC" id="1.13.11.39" evidence="11"/>
<name>A0A1X1P5E5_9BURK</name>
<dbReference type="NCBIfam" id="TIGR03213">
    <property type="entry name" value="23dbph12diox"/>
    <property type="match status" value="1"/>
</dbReference>